<dbReference type="InterPro" id="IPR023100">
    <property type="entry name" value="D-aminoacylase_insert_dom_sf"/>
</dbReference>
<feature type="chain" id="PRO_5046203650" evidence="1">
    <location>
        <begin position="27"/>
        <end position="497"/>
    </location>
</feature>
<dbReference type="Proteomes" id="UP001595904">
    <property type="component" value="Unassembled WGS sequence"/>
</dbReference>
<keyword evidence="1" id="KW-0732">Signal</keyword>
<dbReference type="Gene3D" id="2.30.40.10">
    <property type="entry name" value="Urease, subunit C, domain 1"/>
    <property type="match status" value="1"/>
</dbReference>
<evidence type="ECO:0000259" key="2">
    <source>
        <dbReference type="Pfam" id="PF07969"/>
    </source>
</evidence>
<reference evidence="4" key="1">
    <citation type="journal article" date="2019" name="Int. J. Syst. Evol. Microbiol.">
        <title>The Global Catalogue of Microorganisms (GCM) 10K type strain sequencing project: providing services to taxonomists for standard genome sequencing and annotation.</title>
        <authorList>
            <consortium name="The Broad Institute Genomics Platform"/>
            <consortium name="The Broad Institute Genome Sequencing Center for Infectious Disease"/>
            <person name="Wu L."/>
            <person name="Ma J."/>
        </authorList>
    </citation>
    <scope>NUCLEOTIDE SEQUENCE [LARGE SCALE GENOMIC DNA]</scope>
    <source>
        <strain evidence="4">CGMCC 1.10759</strain>
    </source>
</reference>
<dbReference type="InterPro" id="IPR032466">
    <property type="entry name" value="Metal_Hydrolase"/>
</dbReference>
<protein>
    <submittedName>
        <fullName evidence="3">Amidohydrolase family protein</fullName>
    </submittedName>
</protein>
<dbReference type="RefSeq" id="WP_380604611.1">
    <property type="nucleotide sequence ID" value="NZ_JBHSDU010000015.1"/>
</dbReference>
<evidence type="ECO:0000256" key="1">
    <source>
        <dbReference type="SAM" id="SignalP"/>
    </source>
</evidence>
<dbReference type="SUPFAM" id="SSF51556">
    <property type="entry name" value="Metallo-dependent hydrolases"/>
    <property type="match status" value="1"/>
</dbReference>
<dbReference type="NCBIfam" id="NF006560">
    <property type="entry name" value="PRK09061.1"/>
    <property type="match status" value="1"/>
</dbReference>
<feature type="signal peptide" evidence="1">
    <location>
        <begin position="1"/>
        <end position="26"/>
    </location>
</feature>
<evidence type="ECO:0000313" key="4">
    <source>
        <dbReference type="Proteomes" id="UP001595904"/>
    </source>
</evidence>
<comment type="caution">
    <text evidence="3">The sequence shown here is derived from an EMBL/GenBank/DDBJ whole genome shotgun (WGS) entry which is preliminary data.</text>
</comment>
<gene>
    <name evidence="3" type="ORF">ACFPN2_32730</name>
</gene>
<keyword evidence="4" id="KW-1185">Reference proteome</keyword>
<dbReference type="PANTHER" id="PTHR11647:SF1">
    <property type="entry name" value="COLLAPSIN RESPONSE MEDIATOR PROTEIN"/>
    <property type="match status" value="1"/>
</dbReference>
<sequence length="497" mass="54066">MRLLLASRSCAVVLMSLGMIATAAGAEYDVVYTGARAIDPETGLDEVRNIGIAGGKIAAVSTDRLKGRRTIDARGLVAAPGFIDLHSHSTTLQTAKYQAKDGVTTRLELEAGAFPVQRWYEQKAGKELLNYGASVSHNKARFYLLNGGDDRAMQLLQSDPLISFRKDIHTALPAEQRDRLIVELERGMKAGAIGIGSGPQYAPGIDRWELLDVTRLSARMRTCVFTHIRYGSLIEPGSTLESIQENVANVAITGGCVHIMHLNSMGMSASPELLKLIHGARDRGLDVSTETYPWGASSDSIRSVIFDPGWEQRWGVGPEDLQSTSTGKRLTREEFDALRSGTGKDGVLMHMNTEETLVALLRDPSMIVVSDAGNLEAGKLSHPRTVGSFARVLGHYVREAGVLTLSDAIAKMSLKPAQRLEAFVPAMKHKGRLQVGADADVVFFDPATVREKATYLDAMQYSEGFQYVMIDGVLVVDRGKLIENVFPGQPLHGQYGE</sequence>
<dbReference type="PANTHER" id="PTHR11647">
    <property type="entry name" value="HYDRANTOINASE/DIHYDROPYRIMIDINASE FAMILY MEMBER"/>
    <property type="match status" value="1"/>
</dbReference>
<evidence type="ECO:0000313" key="3">
    <source>
        <dbReference type="EMBL" id="MFC4313886.1"/>
    </source>
</evidence>
<dbReference type="SUPFAM" id="SSF51338">
    <property type="entry name" value="Composite domain of metallo-dependent hydrolases"/>
    <property type="match status" value="1"/>
</dbReference>
<dbReference type="InterPro" id="IPR050378">
    <property type="entry name" value="Metallo-dep_Hydrolases_sf"/>
</dbReference>
<dbReference type="EMBL" id="JBHSDU010000015">
    <property type="protein sequence ID" value="MFC4313886.1"/>
    <property type="molecule type" value="Genomic_DNA"/>
</dbReference>
<name>A0ABV8T2E2_9GAMM</name>
<organism evidence="3 4">
    <name type="scientific">Steroidobacter flavus</name>
    <dbReference type="NCBI Taxonomy" id="1842136"/>
    <lineage>
        <taxon>Bacteria</taxon>
        <taxon>Pseudomonadati</taxon>
        <taxon>Pseudomonadota</taxon>
        <taxon>Gammaproteobacteria</taxon>
        <taxon>Steroidobacterales</taxon>
        <taxon>Steroidobacteraceae</taxon>
        <taxon>Steroidobacter</taxon>
    </lineage>
</organism>
<dbReference type="InterPro" id="IPR011059">
    <property type="entry name" value="Metal-dep_hydrolase_composite"/>
</dbReference>
<feature type="domain" description="Amidohydrolase 3" evidence="2">
    <location>
        <begin position="69"/>
        <end position="119"/>
    </location>
</feature>
<dbReference type="InterPro" id="IPR013108">
    <property type="entry name" value="Amidohydro_3"/>
</dbReference>
<accession>A0ABV8T2E2</accession>
<dbReference type="Gene3D" id="3.20.20.140">
    <property type="entry name" value="Metal-dependent hydrolases"/>
    <property type="match status" value="1"/>
</dbReference>
<dbReference type="Gene3D" id="3.30.1490.130">
    <property type="entry name" value="D-aminoacylase. Domain 3"/>
    <property type="match status" value="1"/>
</dbReference>
<proteinExistence type="predicted"/>
<dbReference type="Pfam" id="PF07969">
    <property type="entry name" value="Amidohydro_3"/>
    <property type="match status" value="1"/>
</dbReference>